<evidence type="ECO:0000313" key="2">
    <source>
        <dbReference type="Proteomes" id="UP000306192"/>
    </source>
</evidence>
<proteinExistence type="predicted"/>
<name>A0A4T2C3Y6_9MICO</name>
<gene>
    <name evidence="1" type="ORF">D4765_07540</name>
</gene>
<evidence type="ECO:0000313" key="1">
    <source>
        <dbReference type="EMBL" id="TIH37851.1"/>
    </source>
</evidence>
<keyword evidence="2" id="KW-1185">Reference proteome</keyword>
<dbReference type="AlphaFoldDB" id="A0A4T2C3Y6"/>
<organism evidence="1 2">
    <name type="scientific">Subtercola vilae</name>
    <dbReference type="NCBI Taxonomy" id="2056433"/>
    <lineage>
        <taxon>Bacteria</taxon>
        <taxon>Bacillati</taxon>
        <taxon>Actinomycetota</taxon>
        <taxon>Actinomycetes</taxon>
        <taxon>Micrococcales</taxon>
        <taxon>Microbacteriaceae</taxon>
        <taxon>Subtercola</taxon>
    </lineage>
</organism>
<protein>
    <submittedName>
        <fullName evidence="1">Uncharacterized protein</fullName>
    </submittedName>
</protein>
<reference evidence="1 2" key="1">
    <citation type="journal article" date="2019" name="Microorganisms">
        <title>Systematic Affiliation and Genome Analysis of Subtercola vilae DB165(T) with Particular Emphasis on Cold Adaptation of an Isolate from a High-Altitude Cold Volcano Lake.</title>
        <authorList>
            <person name="Villalobos A.S."/>
            <person name="Wiese J."/>
            <person name="Imhoff J.F."/>
            <person name="Dorador C."/>
            <person name="Keller A."/>
            <person name="Hentschel U."/>
        </authorList>
    </citation>
    <scope>NUCLEOTIDE SEQUENCE [LARGE SCALE GENOMIC DNA]</scope>
    <source>
        <strain evidence="1 2">DB165</strain>
    </source>
</reference>
<dbReference type="EMBL" id="QYRT01000010">
    <property type="protein sequence ID" value="TIH37851.1"/>
    <property type="molecule type" value="Genomic_DNA"/>
</dbReference>
<comment type="caution">
    <text evidence="1">The sequence shown here is derived from an EMBL/GenBank/DDBJ whole genome shotgun (WGS) entry which is preliminary data.</text>
</comment>
<accession>A0A4T2C3Y6</accession>
<sequence length="177" mass="18711">MLNMMGWRRKAKAEREKSISSERLYDLVNQTLLSNFGPLGSYAITRREASDSDDIFHTMLASSVAHNIVTSLIEHNAVVVTMPSAVPVSLAPVDAVPVSAELAAAVNAPSYLRPATTEETVAPAWAPAAELALAHAHHAVAEHAFTHADLAVAELARAEAAAAQLSPATWAEPARSA</sequence>
<dbReference type="Proteomes" id="UP000306192">
    <property type="component" value="Unassembled WGS sequence"/>
</dbReference>